<sequence>MVKKGREITQYKKSGDGAEERGEESEQPNAGKLILDATARLSFAERLVRPPILSIPQI</sequence>
<dbReference type="Proteomes" id="UP000030321">
    <property type="component" value="Unassembled WGS sequence"/>
</dbReference>
<comment type="caution">
    <text evidence="2">The sequence shown here is derived from an EMBL/GenBank/DDBJ whole genome shotgun (WGS) entry which is preliminary data.</text>
</comment>
<name>A0A0A1VXG3_MICAE</name>
<evidence type="ECO:0000313" key="3">
    <source>
        <dbReference type="Proteomes" id="UP000030321"/>
    </source>
</evidence>
<accession>A0A0A1VXG3</accession>
<reference evidence="3" key="1">
    <citation type="journal article" date="2015" name="Genome">
        <title>Whole Genome Sequence of the Non-Microcystin-Producing Microcystis aeruginosa Strain NIES-44.</title>
        <authorList>
            <person name="Okano K."/>
            <person name="Miyata N."/>
            <person name="Ozaki Y."/>
        </authorList>
    </citation>
    <scope>NUCLEOTIDE SEQUENCE [LARGE SCALE GENOMIC DNA]</scope>
    <source>
        <strain evidence="3">NIES-44</strain>
    </source>
</reference>
<dbReference type="AlphaFoldDB" id="A0A0A1VXG3"/>
<evidence type="ECO:0000313" key="2">
    <source>
        <dbReference type="EMBL" id="GAL93941.1"/>
    </source>
</evidence>
<feature type="region of interest" description="Disordered" evidence="1">
    <location>
        <begin position="1"/>
        <end position="31"/>
    </location>
</feature>
<dbReference type="EMBL" id="BBPA01000051">
    <property type="protein sequence ID" value="GAL93941.1"/>
    <property type="molecule type" value="Genomic_DNA"/>
</dbReference>
<protein>
    <submittedName>
        <fullName evidence="2">Uncharacterized protein</fullName>
    </submittedName>
</protein>
<dbReference type="RefSeq" id="WP_190381735.1">
    <property type="nucleotide sequence ID" value="NZ_BBPA01000051.1"/>
</dbReference>
<feature type="compositionally biased region" description="Basic and acidic residues" evidence="1">
    <location>
        <begin position="1"/>
        <end position="20"/>
    </location>
</feature>
<evidence type="ECO:0000256" key="1">
    <source>
        <dbReference type="SAM" id="MobiDB-lite"/>
    </source>
</evidence>
<proteinExistence type="predicted"/>
<gene>
    <name evidence="2" type="ORF">N44_02521</name>
</gene>
<organism evidence="2 3">
    <name type="scientific">Microcystis aeruginosa NIES-44</name>
    <dbReference type="NCBI Taxonomy" id="449439"/>
    <lineage>
        <taxon>Bacteria</taxon>
        <taxon>Bacillati</taxon>
        <taxon>Cyanobacteriota</taxon>
        <taxon>Cyanophyceae</taxon>
        <taxon>Oscillatoriophycideae</taxon>
        <taxon>Chroococcales</taxon>
        <taxon>Microcystaceae</taxon>
        <taxon>Microcystis</taxon>
    </lineage>
</organism>